<evidence type="ECO:0000256" key="5">
    <source>
        <dbReference type="ARBA" id="ARBA00022729"/>
    </source>
</evidence>
<feature type="domain" description="TonB-dependent receptor plug" evidence="14">
    <location>
        <begin position="140"/>
        <end position="247"/>
    </location>
</feature>
<evidence type="ECO:0000259" key="14">
    <source>
        <dbReference type="Pfam" id="PF07715"/>
    </source>
</evidence>
<keyword evidence="3 10" id="KW-1134">Transmembrane beta strand</keyword>
<evidence type="ECO:0000313" key="15">
    <source>
        <dbReference type="EMBL" id="UFP93448.1"/>
    </source>
</evidence>
<dbReference type="PANTHER" id="PTHR30069">
    <property type="entry name" value="TONB-DEPENDENT OUTER MEMBRANE RECEPTOR"/>
    <property type="match status" value="1"/>
</dbReference>
<dbReference type="Pfam" id="PF07715">
    <property type="entry name" value="Plug"/>
    <property type="match status" value="1"/>
</dbReference>
<keyword evidence="7 10" id="KW-0472">Membrane</keyword>
<dbReference type="Proteomes" id="UP001054846">
    <property type="component" value="Chromosome"/>
</dbReference>
<name>A0ABY3PIE5_9CYAN</name>
<evidence type="ECO:0000256" key="3">
    <source>
        <dbReference type="ARBA" id="ARBA00022452"/>
    </source>
</evidence>
<evidence type="ECO:0000256" key="9">
    <source>
        <dbReference type="ARBA" id="ARBA00023237"/>
    </source>
</evidence>
<evidence type="ECO:0000256" key="8">
    <source>
        <dbReference type="ARBA" id="ARBA00023170"/>
    </source>
</evidence>
<accession>A0ABY3PIE5</accession>
<feature type="region of interest" description="Disordered" evidence="12">
    <location>
        <begin position="95"/>
        <end position="123"/>
    </location>
</feature>
<dbReference type="Gene3D" id="2.170.130.10">
    <property type="entry name" value="TonB-dependent receptor, plug domain"/>
    <property type="match status" value="1"/>
</dbReference>
<comment type="similarity">
    <text evidence="10 11">Belongs to the TonB-dependent receptor family.</text>
</comment>
<dbReference type="Pfam" id="PF00593">
    <property type="entry name" value="TonB_dep_Rec_b-barrel"/>
    <property type="match status" value="1"/>
</dbReference>
<evidence type="ECO:0000313" key="16">
    <source>
        <dbReference type="Proteomes" id="UP001054846"/>
    </source>
</evidence>
<evidence type="ECO:0000256" key="6">
    <source>
        <dbReference type="ARBA" id="ARBA00023077"/>
    </source>
</evidence>
<keyword evidence="9 10" id="KW-0998">Cell outer membrane</keyword>
<evidence type="ECO:0000256" key="12">
    <source>
        <dbReference type="SAM" id="MobiDB-lite"/>
    </source>
</evidence>
<keyword evidence="2 10" id="KW-0813">Transport</keyword>
<keyword evidence="6 11" id="KW-0798">TonB box</keyword>
<evidence type="ECO:0000256" key="2">
    <source>
        <dbReference type="ARBA" id="ARBA00022448"/>
    </source>
</evidence>
<gene>
    <name evidence="15" type="ORF">ISF26_16835</name>
</gene>
<reference evidence="15 16" key="1">
    <citation type="journal article" date="2021" name="Genome Biol. Evol.">
        <title>Complete Genome Sequencing of a Novel Gloeobacter Species from a Waterfall Cave in Mexico.</title>
        <authorList>
            <person name="Saw J.H."/>
            <person name="Cardona T."/>
            <person name="Montejano G."/>
        </authorList>
    </citation>
    <scope>NUCLEOTIDE SEQUENCE [LARGE SCALE GENOMIC DNA]</scope>
    <source>
        <strain evidence="15">MG652769</strain>
    </source>
</reference>
<evidence type="ECO:0000259" key="13">
    <source>
        <dbReference type="Pfam" id="PF00593"/>
    </source>
</evidence>
<evidence type="ECO:0000256" key="1">
    <source>
        <dbReference type="ARBA" id="ARBA00004571"/>
    </source>
</evidence>
<keyword evidence="8 15" id="KW-0675">Receptor</keyword>
<evidence type="ECO:0000256" key="7">
    <source>
        <dbReference type="ARBA" id="ARBA00023136"/>
    </source>
</evidence>
<evidence type="ECO:0000256" key="4">
    <source>
        <dbReference type="ARBA" id="ARBA00022692"/>
    </source>
</evidence>
<sequence>MEMNNTIQRKLGSGLVWAALLPVLSTGLLSSVAFAQPDRVAGLPQDSVARASDATSQTLSIEGAKQLLEKTNAKADDLTYRPALWDWTSPATVKRDGEQLAQTPPTTSPTAQEVPAAEPQEQGDILDEVSVTATRRLTRARDTTATTYAIKKEDFQKQGAVTVTDALQLVPGFIGQPSLGGIRNAAGNFLRGFDDQRFQVLKDGLPLQRSSNNRTDIARFQTDDLERIEVVTGGATLRYGSGAVGGVINLITETPKGPPKLTLGYQVGSYGFSKYLAKYGGGDDTFSYNLIFSSQVAFNDYPFGFTLPNSAQFYGPNDVVTGSTDPNVPDGTSLYGFLKPELGPPLKVQGIADSAFNASDVYSGKLTFKPDPTNKLTFRVSQQNSRNAGNGPGSYGFGTCFGGGTLGVNETLVNVGTRFLPIAPNGSELSCETQRYIANTRTNLIALPYSFNTTSSGQPLPGPGQAYPAEQAIGTIDGFQVTSQGQTEVALQWDYEITPTASLNSFIYYFNFKGDADRAPFYSLGTNYLTQFGFPAVVPVATIFGAIGQPYFEGRKLVAETVLNWQFSAGGNLQFGANVTEDRTIQSRFNARDIFDPSIKVNNFSFFDQAITRSSAFLITDISFSDLVKTNLGLRYTYSTQFGAVLTPAAGLRITPTNWISLRGNWSYVFNAPSLSDLFVASGVFRPNPFLQPESGVTWDIGADFTPVQNVGIRATYFNTYLDGAIGTFVFPNPEGTAPRFLQQQRNLDSRYASGIEFTADWQATPEVSFRAVWTNSDVRQYGNVNSITGLLYLYGFQDPNIPFNNVVVAATYANKGLTATLLARYDSGKRRAGLEEFVPAWATLDFNVEIPVTPFFILTGNVFNLTDTQYEYVSGVPAPGTTFRVGGRFEIGG</sequence>
<evidence type="ECO:0000256" key="10">
    <source>
        <dbReference type="PROSITE-ProRule" id="PRU01360"/>
    </source>
</evidence>
<evidence type="ECO:0000256" key="11">
    <source>
        <dbReference type="RuleBase" id="RU003357"/>
    </source>
</evidence>
<keyword evidence="5" id="KW-0732">Signal</keyword>
<proteinExistence type="inferred from homology"/>
<dbReference type="InterPro" id="IPR037066">
    <property type="entry name" value="Plug_dom_sf"/>
</dbReference>
<dbReference type="Gene3D" id="2.40.170.20">
    <property type="entry name" value="TonB-dependent receptor, beta-barrel domain"/>
    <property type="match status" value="1"/>
</dbReference>
<dbReference type="PROSITE" id="PS52016">
    <property type="entry name" value="TONB_DEPENDENT_REC_3"/>
    <property type="match status" value="1"/>
</dbReference>
<dbReference type="EMBL" id="CP063845">
    <property type="protein sequence ID" value="UFP93448.1"/>
    <property type="molecule type" value="Genomic_DNA"/>
</dbReference>
<feature type="domain" description="TonB-dependent receptor-like beta-barrel" evidence="13">
    <location>
        <begin position="447"/>
        <end position="866"/>
    </location>
</feature>
<organism evidence="15 16">
    <name type="scientific">Gloeobacter morelensis MG652769</name>
    <dbReference type="NCBI Taxonomy" id="2781736"/>
    <lineage>
        <taxon>Bacteria</taxon>
        <taxon>Bacillati</taxon>
        <taxon>Cyanobacteriota</taxon>
        <taxon>Cyanophyceae</taxon>
        <taxon>Gloeobacterales</taxon>
        <taxon>Gloeobacteraceae</taxon>
        <taxon>Gloeobacter</taxon>
        <taxon>Gloeobacter morelensis</taxon>
    </lineage>
</organism>
<dbReference type="InterPro" id="IPR000531">
    <property type="entry name" value="Beta-barrel_TonB"/>
</dbReference>
<dbReference type="InterPro" id="IPR039426">
    <property type="entry name" value="TonB-dep_rcpt-like"/>
</dbReference>
<keyword evidence="16" id="KW-1185">Reference proteome</keyword>
<comment type="subcellular location">
    <subcellularLocation>
        <location evidence="1 10">Cell outer membrane</location>
        <topology evidence="1 10">Multi-pass membrane protein</topology>
    </subcellularLocation>
</comment>
<dbReference type="InterPro" id="IPR012910">
    <property type="entry name" value="Plug_dom"/>
</dbReference>
<keyword evidence="4 10" id="KW-0812">Transmembrane</keyword>
<protein>
    <submittedName>
        <fullName evidence="15">TonB-dependent receptor</fullName>
    </submittedName>
</protein>
<dbReference type="InterPro" id="IPR036942">
    <property type="entry name" value="Beta-barrel_TonB_sf"/>
</dbReference>
<dbReference type="PANTHER" id="PTHR30069:SF29">
    <property type="entry name" value="HEMOGLOBIN AND HEMOGLOBIN-HAPTOGLOBIN-BINDING PROTEIN 1-RELATED"/>
    <property type="match status" value="1"/>
</dbReference>
<dbReference type="SUPFAM" id="SSF56935">
    <property type="entry name" value="Porins"/>
    <property type="match status" value="1"/>
</dbReference>